<dbReference type="InterPro" id="IPR003594">
    <property type="entry name" value="HATPase_dom"/>
</dbReference>
<feature type="domain" description="Histidine kinase/HSP90-like ATPase" evidence="2">
    <location>
        <begin position="28"/>
        <end position="120"/>
    </location>
</feature>
<evidence type="ECO:0000313" key="4">
    <source>
        <dbReference type="Proteomes" id="UP000612585"/>
    </source>
</evidence>
<organism evidence="3 4">
    <name type="scientific">Virgisporangium aurantiacum</name>
    <dbReference type="NCBI Taxonomy" id="175570"/>
    <lineage>
        <taxon>Bacteria</taxon>
        <taxon>Bacillati</taxon>
        <taxon>Actinomycetota</taxon>
        <taxon>Actinomycetes</taxon>
        <taxon>Micromonosporales</taxon>
        <taxon>Micromonosporaceae</taxon>
        <taxon>Virgisporangium</taxon>
    </lineage>
</organism>
<gene>
    <name evidence="3" type="ORF">Vau01_100840</name>
</gene>
<evidence type="ECO:0000313" key="3">
    <source>
        <dbReference type="EMBL" id="GIJ62568.1"/>
    </source>
</evidence>
<protein>
    <recommendedName>
        <fullName evidence="2">Histidine kinase/HSP90-like ATPase domain-containing protein</fullName>
    </recommendedName>
</protein>
<dbReference type="InterPro" id="IPR036890">
    <property type="entry name" value="HATPase_C_sf"/>
</dbReference>
<reference evidence="3" key="1">
    <citation type="submission" date="2021-01" db="EMBL/GenBank/DDBJ databases">
        <title>Whole genome shotgun sequence of Virgisporangium aurantiacum NBRC 16421.</title>
        <authorList>
            <person name="Komaki H."/>
            <person name="Tamura T."/>
        </authorList>
    </citation>
    <scope>NUCLEOTIDE SEQUENCE</scope>
    <source>
        <strain evidence="3">NBRC 16421</strain>
    </source>
</reference>
<dbReference type="CDD" id="cd16936">
    <property type="entry name" value="HATPase_RsbW-like"/>
    <property type="match status" value="1"/>
</dbReference>
<accession>A0A8J3ZGV0</accession>
<comment type="caution">
    <text evidence="3">The sequence shown here is derived from an EMBL/GenBank/DDBJ whole genome shotgun (WGS) entry which is preliminary data.</text>
</comment>
<dbReference type="PANTHER" id="PTHR35526">
    <property type="entry name" value="ANTI-SIGMA-F FACTOR RSBW-RELATED"/>
    <property type="match status" value="1"/>
</dbReference>
<evidence type="ECO:0000256" key="1">
    <source>
        <dbReference type="ARBA" id="ARBA00022527"/>
    </source>
</evidence>
<keyword evidence="4" id="KW-1185">Reference proteome</keyword>
<dbReference type="AlphaFoldDB" id="A0A8J3ZGV0"/>
<sequence>MTDGDATMRSSVFDGVYPLSQVSAAYAPTPDAVRHARALSVDTCRAWHLSEAFAGLVELVVSELVGNSVRHAWTRVDVTLVRSPGRVNIAVRDYVSAPAHIGGPGGDGRGLLIVDAVATHWGCTPIETPTGRGVGKVTWATLTA</sequence>
<proteinExistence type="predicted"/>
<dbReference type="EMBL" id="BOPG01000080">
    <property type="protein sequence ID" value="GIJ62568.1"/>
    <property type="molecule type" value="Genomic_DNA"/>
</dbReference>
<name>A0A8J3ZGV0_9ACTN</name>
<keyword evidence="1" id="KW-0723">Serine/threonine-protein kinase</keyword>
<dbReference type="PANTHER" id="PTHR35526:SF3">
    <property type="entry name" value="ANTI-SIGMA-F FACTOR RSBW"/>
    <property type="match status" value="1"/>
</dbReference>
<dbReference type="GO" id="GO:0004674">
    <property type="term" value="F:protein serine/threonine kinase activity"/>
    <property type="evidence" value="ECO:0007669"/>
    <property type="project" value="UniProtKB-KW"/>
</dbReference>
<dbReference type="Pfam" id="PF13581">
    <property type="entry name" value="HATPase_c_2"/>
    <property type="match status" value="1"/>
</dbReference>
<keyword evidence="1" id="KW-0418">Kinase</keyword>
<dbReference type="SUPFAM" id="SSF55874">
    <property type="entry name" value="ATPase domain of HSP90 chaperone/DNA topoisomerase II/histidine kinase"/>
    <property type="match status" value="1"/>
</dbReference>
<dbReference type="Proteomes" id="UP000612585">
    <property type="component" value="Unassembled WGS sequence"/>
</dbReference>
<evidence type="ECO:0000259" key="2">
    <source>
        <dbReference type="Pfam" id="PF13581"/>
    </source>
</evidence>
<dbReference type="Gene3D" id="3.30.565.10">
    <property type="entry name" value="Histidine kinase-like ATPase, C-terminal domain"/>
    <property type="match status" value="1"/>
</dbReference>
<dbReference type="InterPro" id="IPR050267">
    <property type="entry name" value="Anti-sigma-factor_SerPK"/>
</dbReference>
<keyword evidence="1" id="KW-0808">Transferase</keyword>